<dbReference type="EMBL" id="UINC01001772">
    <property type="protein sequence ID" value="SUZ88504.1"/>
    <property type="molecule type" value="Genomic_DNA"/>
</dbReference>
<proteinExistence type="predicted"/>
<name>A0A381RBB1_9ZZZZ</name>
<organism evidence="2">
    <name type="scientific">marine metagenome</name>
    <dbReference type="NCBI Taxonomy" id="408172"/>
    <lineage>
        <taxon>unclassified sequences</taxon>
        <taxon>metagenomes</taxon>
        <taxon>ecological metagenomes</taxon>
    </lineage>
</organism>
<protein>
    <recommendedName>
        <fullName evidence="3">AsmA-like C-terminal domain-containing protein</fullName>
    </recommendedName>
</protein>
<evidence type="ECO:0000313" key="2">
    <source>
        <dbReference type="EMBL" id="SUZ88504.1"/>
    </source>
</evidence>
<dbReference type="AlphaFoldDB" id="A0A381RBB1"/>
<keyword evidence="1" id="KW-1133">Transmembrane helix</keyword>
<sequence>MKKAVFLIFSVLFISLIIVLFYLSYFGYETKKFNNIIISQIKKNDQNLDLNFEKISILLDVKKISIFTKFINPQVSYLKKPIPLNTLRADINLLSLLQNKNSIKKVSINTNYIDFNSIKPIIVRIKPGNFRKILLNNVKRSKFKIYSEIEFDESFKPKDNFNVSGLVKETVINIKNEYLIKDINFNFFYEKQSLNLEDLSGKLDGLQIYEGKIDYNKDQEDHNITAVLKNKINSSGPNSKKIFSMIGFNTNNFSNLSLKGSFTKTFNLKLDKTLAIKKFDVNGTGSLTHLTTDLKEKINNRLLKKKIEKVHLKDLNFNLDYKNQKIDKFSIFGQIKTNEEFHNFTYNKKNKINKLNVIFTGKHPIKIPLINYSSNSNDLKSSSLSCEFFIEKKDNLFFNKIYFSSDQDLFQIENLKLSKDYYLLDFDKIYVKTKLNAEFNNDFTIENKKKIKIKGTNFDAKLLAKELSKANKSNFLKNISKNVEIDFDRVSTNTEFPLEKFRLIGFINKGNFEKLSGKSEFTNGKYLDVSLKKEKNSNRKILEIYSDIARPIVNSYKFFDGLKDGNLLYVSKFDDKNSSAVLTVDNFKLIKAPAFAKLLSLADLQGLTDTLKGEGITFDTLIIKYETDPTTMNIKEIFMIGPSISILMDGYVERGSGLISLRGTLVPAKTLNTLVSKIPVVGDILIGKKAGEGLFGLSFKIKGLPDDLKTTVNPVKTLTPRFITRALENIKKRNSK</sequence>
<keyword evidence="1" id="KW-0472">Membrane</keyword>
<gene>
    <name evidence="2" type="ORF">METZ01_LOCUS41358</name>
</gene>
<keyword evidence="1" id="KW-0812">Transmembrane</keyword>
<evidence type="ECO:0008006" key="3">
    <source>
        <dbReference type="Google" id="ProtNLM"/>
    </source>
</evidence>
<feature type="transmembrane region" description="Helical" evidence="1">
    <location>
        <begin position="7"/>
        <end position="28"/>
    </location>
</feature>
<evidence type="ECO:0000256" key="1">
    <source>
        <dbReference type="SAM" id="Phobius"/>
    </source>
</evidence>
<accession>A0A381RBB1</accession>
<reference evidence="2" key="1">
    <citation type="submission" date="2018-05" db="EMBL/GenBank/DDBJ databases">
        <authorList>
            <person name="Lanie J.A."/>
            <person name="Ng W.-L."/>
            <person name="Kazmierczak K.M."/>
            <person name="Andrzejewski T.M."/>
            <person name="Davidsen T.M."/>
            <person name="Wayne K.J."/>
            <person name="Tettelin H."/>
            <person name="Glass J.I."/>
            <person name="Rusch D."/>
            <person name="Podicherti R."/>
            <person name="Tsui H.-C.T."/>
            <person name="Winkler M.E."/>
        </authorList>
    </citation>
    <scope>NUCLEOTIDE SEQUENCE</scope>
</reference>